<keyword evidence="5 11" id="KW-0808">Transferase</keyword>
<dbReference type="PANTHER" id="PTHR21089:SF1">
    <property type="entry name" value="BIFUNCTIONAL 3-DEHYDROQUINATE DEHYDRATASE_SHIKIMATE DEHYDROGENASE, CHLOROPLASTIC"/>
    <property type="match status" value="1"/>
</dbReference>
<evidence type="ECO:0000256" key="6">
    <source>
        <dbReference type="ARBA" id="ARBA00022741"/>
    </source>
</evidence>
<dbReference type="GO" id="GO:0005524">
    <property type="term" value="F:ATP binding"/>
    <property type="evidence" value="ECO:0007669"/>
    <property type="project" value="UniProtKB-UniRule"/>
</dbReference>
<organism evidence="13 14">
    <name type="scientific">Facklamia miroungae</name>
    <dbReference type="NCBI Taxonomy" id="120956"/>
    <lineage>
        <taxon>Bacteria</taxon>
        <taxon>Bacillati</taxon>
        <taxon>Bacillota</taxon>
        <taxon>Bacilli</taxon>
        <taxon>Lactobacillales</taxon>
        <taxon>Aerococcaceae</taxon>
        <taxon>Facklamia</taxon>
    </lineage>
</organism>
<evidence type="ECO:0000256" key="1">
    <source>
        <dbReference type="ARBA" id="ARBA00004842"/>
    </source>
</evidence>
<evidence type="ECO:0000256" key="7">
    <source>
        <dbReference type="ARBA" id="ARBA00022777"/>
    </source>
</evidence>
<evidence type="ECO:0000256" key="3">
    <source>
        <dbReference type="ARBA" id="ARBA00012154"/>
    </source>
</evidence>
<evidence type="ECO:0000256" key="9">
    <source>
        <dbReference type="ARBA" id="ARBA00023141"/>
    </source>
</evidence>
<evidence type="ECO:0000259" key="12">
    <source>
        <dbReference type="Pfam" id="PF08501"/>
    </source>
</evidence>
<dbReference type="GO" id="GO:0000287">
    <property type="term" value="F:magnesium ion binding"/>
    <property type="evidence" value="ECO:0007669"/>
    <property type="project" value="UniProtKB-UniRule"/>
</dbReference>
<feature type="binding site" evidence="11">
    <location>
        <position position="370"/>
    </location>
    <ligand>
        <name>ATP</name>
        <dbReference type="ChEBI" id="CHEBI:30616"/>
    </ligand>
</feature>
<sequence>MFQTSQKNKKTTFCGLIGRKLGHSYSQSVHQRIGNYPYHLIELEPHQLEDFLLEKNYLGLNVTIPYKEAVLPYLDSLDPLAKAIGSVNTIVNKEGKLKGYNTDYAGLDFLLKNNHLTLTDKNVLILGSGGSAKMIGVYAKNHGCQRVSHLSIRQAFPPLSADHQEAQVIFNATPVGMYPNNQDLRLNLTAFPQLETVVDLIYNPLRTSLVLQAKSQGIQGIGGLDMLIAQAFFASQLFTDTSYPTDFIHQICQSYWQGIENLVFIGMPGVGKTTLGKKLADQLGRPFLDTDQLIEAVIHQPISEYISKVGEKSFRDLEEKIIHQVTKENGQVIATGGGAILSAKNRHALKQNGRLILLERPLEELSRKSRPLSASLEQVKRLWDERKTLYRESADLIIPVKSSIPTSYQEMQERLIKHAIISPQWTQP</sequence>
<comment type="subunit">
    <text evidence="11">Monomer.</text>
</comment>
<evidence type="ECO:0000313" key="14">
    <source>
        <dbReference type="Proteomes" id="UP000199708"/>
    </source>
</evidence>
<evidence type="ECO:0000256" key="10">
    <source>
        <dbReference type="ARBA" id="ARBA00048567"/>
    </source>
</evidence>
<dbReference type="HAMAP" id="MF_00109">
    <property type="entry name" value="Shikimate_kinase"/>
    <property type="match status" value="1"/>
</dbReference>
<dbReference type="GO" id="GO:0004764">
    <property type="term" value="F:shikimate 3-dehydrogenase (NADP+) activity"/>
    <property type="evidence" value="ECO:0007669"/>
    <property type="project" value="InterPro"/>
</dbReference>
<evidence type="ECO:0000256" key="8">
    <source>
        <dbReference type="ARBA" id="ARBA00022840"/>
    </source>
</evidence>
<comment type="caution">
    <text evidence="11">Lacks conserved residue(s) required for the propagation of feature annotation.</text>
</comment>
<dbReference type="GO" id="GO:0009423">
    <property type="term" value="P:chorismate biosynthetic process"/>
    <property type="evidence" value="ECO:0007669"/>
    <property type="project" value="UniProtKB-UniRule"/>
</dbReference>
<feature type="binding site" evidence="11">
    <location>
        <position position="386"/>
    </location>
    <ligand>
        <name>substrate</name>
    </ligand>
</feature>
<comment type="subcellular location">
    <subcellularLocation>
        <location evidence="11">Cytoplasm</location>
    </subcellularLocation>
</comment>
<dbReference type="EMBL" id="FNCK01000003">
    <property type="protein sequence ID" value="SDG14562.1"/>
    <property type="molecule type" value="Genomic_DNA"/>
</dbReference>
<dbReference type="Pfam" id="PF01202">
    <property type="entry name" value="SKI"/>
    <property type="match status" value="1"/>
</dbReference>
<evidence type="ECO:0000256" key="5">
    <source>
        <dbReference type="ARBA" id="ARBA00022679"/>
    </source>
</evidence>
<dbReference type="RefSeq" id="WP_090289597.1">
    <property type="nucleotide sequence ID" value="NZ_FNCK01000003.1"/>
</dbReference>
<feature type="binding site" evidence="11">
    <location>
        <position position="291"/>
    </location>
    <ligand>
        <name>substrate</name>
    </ligand>
</feature>
<feature type="binding site" evidence="11">
    <location>
        <begin position="269"/>
        <end position="274"/>
    </location>
    <ligand>
        <name>ATP</name>
        <dbReference type="ChEBI" id="CHEBI:30616"/>
    </ligand>
</feature>
<feature type="binding site" evidence="11">
    <location>
        <position position="337"/>
    </location>
    <ligand>
        <name>substrate</name>
    </ligand>
</feature>
<dbReference type="SUPFAM" id="SSF53223">
    <property type="entry name" value="Aminoacid dehydrogenase-like, N-terminal domain"/>
    <property type="match status" value="1"/>
</dbReference>
<evidence type="ECO:0000256" key="4">
    <source>
        <dbReference type="ARBA" id="ARBA00022605"/>
    </source>
</evidence>
<dbReference type="Proteomes" id="UP000199708">
    <property type="component" value="Unassembled WGS sequence"/>
</dbReference>
<evidence type="ECO:0000256" key="11">
    <source>
        <dbReference type="HAMAP-Rule" id="MF_00109"/>
    </source>
</evidence>
<keyword evidence="7 11" id="KW-0418">Kinase</keyword>
<comment type="pathway">
    <text evidence="1 11">Metabolic intermediate biosynthesis; chorismate biosynthesis; chorismate from D-erythrose 4-phosphate and phosphoenolpyruvate: step 5/7.</text>
</comment>
<reference evidence="13 14" key="1">
    <citation type="submission" date="2016-10" db="EMBL/GenBank/DDBJ databases">
        <authorList>
            <person name="de Groot N.N."/>
        </authorList>
    </citation>
    <scope>NUCLEOTIDE SEQUENCE [LARGE SCALE GENOMIC DNA]</scope>
    <source>
        <strain evidence="13 14">ATCC BAA-466</strain>
    </source>
</reference>
<dbReference type="STRING" id="120956.SAMN05421791_103189"/>
<feature type="binding site" evidence="11">
    <location>
        <position position="273"/>
    </location>
    <ligand>
        <name>Mg(2+)</name>
        <dbReference type="ChEBI" id="CHEBI:18420"/>
    </ligand>
</feature>
<dbReference type="PRINTS" id="PR01100">
    <property type="entry name" value="SHIKIMTKNASE"/>
</dbReference>
<dbReference type="InterPro" id="IPR046346">
    <property type="entry name" value="Aminoacid_DH-like_N_sf"/>
</dbReference>
<name>A0A1G7RV09_9LACT</name>
<dbReference type="GO" id="GO:0019632">
    <property type="term" value="P:shikimate metabolic process"/>
    <property type="evidence" value="ECO:0007669"/>
    <property type="project" value="TreeGrafter"/>
</dbReference>
<comment type="similarity">
    <text evidence="11">Belongs to the shikimate kinase family.</text>
</comment>
<dbReference type="PANTHER" id="PTHR21089">
    <property type="entry name" value="SHIKIMATE DEHYDROGENASE"/>
    <property type="match status" value="1"/>
</dbReference>
<dbReference type="EC" id="2.7.1.71" evidence="3 11"/>
<dbReference type="InterPro" id="IPR023000">
    <property type="entry name" value="Shikimate_kinase_CS"/>
</dbReference>
<dbReference type="Gene3D" id="3.40.50.720">
    <property type="entry name" value="NAD(P)-binding Rossmann-like Domain"/>
    <property type="match status" value="1"/>
</dbReference>
<dbReference type="AlphaFoldDB" id="A0A1G7RV09"/>
<dbReference type="Pfam" id="PF08501">
    <property type="entry name" value="Shikimate_dh_N"/>
    <property type="match status" value="1"/>
</dbReference>
<dbReference type="GO" id="GO:0005737">
    <property type="term" value="C:cytoplasm"/>
    <property type="evidence" value="ECO:0007669"/>
    <property type="project" value="UniProtKB-SubCell"/>
</dbReference>
<feature type="binding site" evidence="11">
    <location>
        <position position="315"/>
    </location>
    <ligand>
        <name>substrate</name>
    </ligand>
</feature>
<dbReference type="InterPro" id="IPR022893">
    <property type="entry name" value="Shikimate_DH_fam"/>
</dbReference>
<dbReference type="SUPFAM" id="SSF51735">
    <property type="entry name" value="NAD(P)-binding Rossmann-fold domains"/>
    <property type="match status" value="1"/>
</dbReference>
<dbReference type="GO" id="GO:0008652">
    <property type="term" value="P:amino acid biosynthetic process"/>
    <property type="evidence" value="ECO:0007669"/>
    <property type="project" value="UniProtKB-KW"/>
</dbReference>
<evidence type="ECO:0000256" key="2">
    <source>
        <dbReference type="ARBA" id="ARBA00004871"/>
    </source>
</evidence>
<dbReference type="InterPro" id="IPR036291">
    <property type="entry name" value="NAD(P)-bd_dom_sf"/>
</dbReference>
<keyword evidence="4 11" id="KW-0028">Amino-acid biosynthesis</keyword>
<dbReference type="UniPathway" id="UPA00053">
    <property type="reaction ID" value="UER00088"/>
</dbReference>
<keyword evidence="14" id="KW-1185">Reference proteome</keyword>
<comment type="cofactor">
    <cofactor evidence="11">
        <name>Mg(2+)</name>
        <dbReference type="ChEBI" id="CHEBI:18420"/>
    </cofactor>
    <text evidence="11">Binds 1 Mg(2+) ion per subunit.</text>
</comment>
<dbReference type="CDD" id="cd00464">
    <property type="entry name" value="SK"/>
    <property type="match status" value="1"/>
</dbReference>
<keyword evidence="11" id="KW-0963">Cytoplasm</keyword>
<dbReference type="InterPro" id="IPR027417">
    <property type="entry name" value="P-loop_NTPase"/>
</dbReference>
<comment type="function">
    <text evidence="11">Catalyzes the specific phosphorylation of the 3-hydroxyl group of shikimic acid using ATP as a cosubstrate.</text>
</comment>
<dbReference type="GO" id="GO:0004765">
    <property type="term" value="F:shikimate kinase activity"/>
    <property type="evidence" value="ECO:0007669"/>
    <property type="project" value="UniProtKB-UniRule"/>
</dbReference>
<evidence type="ECO:0000313" key="13">
    <source>
        <dbReference type="EMBL" id="SDG14562.1"/>
    </source>
</evidence>
<dbReference type="OrthoDB" id="9792692at2"/>
<dbReference type="InterPro" id="IPR013708">
    <property type="entry name" value="Shikimate_DH-bd_N"/>
</dbReference>
<proteinExistence type="inferred from homology"/>
<protein>
    <recommendedName>
        <fullName evidence="3 11">Shikimate kinase</fullName>
        <shortName evidence="11">SK</shortName>
        <ecNumber evidence="3 11">2.7.1.71</ecNumber>
    </recommendedName>
</protein>
<comment type="catalytic activity">
    <reaction evidence="10 11">
        <text>shikimate + ATP = 3-phosphoshikimate + ADP + H(+)</text>
        <dbReference type="Rhea" id="RHEA:13121"/>
        <dbReference type="ChEBI" id="CHEBI:15378"/>
        <dbReference type="ChEBI" id="CHEBI:30616"/>
        <dbReference type="ChEBI" id="CHEBI:36208"/>
        <dbReference type="ChEBI" id="CHEBI:145989"/>
        <dbReference type="ChEBI" id="CHEBI:456216"/>
        <dbReference type="EC" id="2.7.1.71"/>
    </reaction>
</comment>
<dbReference type="Gene3D" id="3.40.50.10860">
    <property type="entry name" value="Leucine Dehydrogenase, chain A, domain 1"/>
    <property type="match status" value="1"/>
</dbReference>
<accession>A0A1G7RV09</accession>
<keyword evidence="8 11" id="KW-0067">ATP-binding</keyword>
<keyword evidence="11" id="KW-0479">Metal-binding</keyword>
<dbReference type="CDD" id="cd01065">
    <property type="entry name" value="NAD_bind_Shikimate_DH"/>
    <property type="match status" value="1"/>
</dbReference>
<keyword evidence="11" id="KW-0460">Magnesium</keyword>
<feature type="domain" description="Shikimate dehydrogenase substrate binding N-terminal" evidence="12">
    <location>
        <begin position="16"/>
        <end position="90"/>
    </location>
</feature>
<gene>
    <name evidence="11" type="primary">aroK</name>
    <name evidence="13" type="ORF">SAMN05421791_103189</name>
</gene>
<dbReference type="PROSITE" id="PS01128">
    <property type="entry name" value="SHIKIMATE_KINASE"/>
    <property type="match status" value="1"/>
</dbReference>
<dbReference type="GO" id="GO:0009073">
    <property type="term" value="P:aromatic amino acid family biosynthetic process"/>
    <property type="evidence" value="ECO:0007669"/>
    <property type="project" value="UniProtKB-KW"/>
</dbReference>
<keyword evidence="9 11" id="KW-0057">Aromatic amino acid biosynthesis</keyword>
<dbReference type="InterPro" id="IPR000623">
    <property type="entry name" value="Shikimate_kinase/TSH1"/>
</dbReference>
<dbReference type="Gene3D" id="3.40.50.300">
    <property type="entry name" value="P-loop containing nucleotide triphosphate hydrolases"/>
    <property type="match status" value="1"/>
</dbReference>
<comment type="pathway">
    <text evidence="2">Metabolic intermediate biosynthesis; chorismate biosynthesis; chorismate from D-erythrose 4-phosphate and phosphoenolpyruvate: step 4/7.</text>
</comment>
<dbReference type="SUPFAM" id="SSF52540">
    <property type="entry name" value="P-loop containing nucleoside triphosphate hydrolases"/>
    <property type="match status" value="1"/>
</dbReference>
<dbReference type="InterPro" id="IPR031322">
    <property type="entry name" value="Shikimate/glucono_kinase"/>
</dbReference>
<keyword evidence="6 11" id="KW-0547">Nucleotide-binding</keyword>